<proteinExistence type="predicted"/>
<gene>
    <name evidence="4" type="ORF">H9Q80_11700</name>
</gene>
<evidence type="ECO:0000259" key="3">
    <source>
        <dbReference type="PROSITE" id="PS50943"/>
    </source>
</evidence>
<dbReference type="InterPro" id="IPR010982">
    <property type="entry name" value="Lambda_DNA-bd_dom_sf"/>
</dbReference>
<evidence type="ECO:0000313" key="4">
    <source>
        <dbReference type="EMBL" id="QNM10943.1"/>
    </source>
</evidence>
<organism evidence="4 5">
    <name type="scientific">[Eubacterium] hominis</name>
    <dbReference type="NCBI Taxonomy" id="2764325"/>
    <lineage>
        <taxon>Bacteria</taxon>
        <taxon>Bacillati</taxon>
        <taxon>Bacillota</taxon>
        <taxon>Erysipelotrichia</taxon>
        <taxon>Erysipelotrichales</taxon>
        <taxon>Erysipelotrichaceae</taxon>
        <taxon>Amedibacillus</taxon>
    </lineage>
</organism>
<dbReference type="SMART" id="SM00530">
    <property type="entry name" value="HTH_XRE"/>
    <property type="match status" value="1"/>
</dbReference>
<evidence type="ECO:0000256" key="2">
    <source>
        <dbReference type="SAM" id="Phobius"/>
    </source>
</evidence>
<dbReference type="EMBL" id="CP060636">
    <property type="protein sequence ID" value="QNM10943.1"/>
    <property type="molecule type" value="Genomic_DNA"/>
</dbReference>
<name>A0A7G9GJG1_9FIRM</name>
<keyword evidence="1" id="KW-0238">DNA-binding</keyword>
<sequence>MNQEQTDITTGKQIRHLRTQAGMTQEELAGELNVTRQALSNWERDINEPDLNTLQKICFLFGVHMDDFAKEVITKMETYEKKEKREFSKYDMAIGLFYAVGIFLGIGIFFVGGFMTMSGTGWGASLFGGGCFSLVFGLICHAIITLRRNDK</sequence>
<dbReference type="Proteomes" id="UP000515856">
    <property type="component" value="Chromosome"/>
</dbReference>
<dbReference type="PANTHER" id="PTHR46558">
    <property type="entry name" value="TRACRIPTIONAL REGULATORY PROTEIN-RELATED-RELATED"/>
    <property type="match status" value="1"/>
</dbReference>
<dbReference type="PROSITE" id="PS50943">
    <property type="entry name" value="HTH_CROC1"/>
    <property type="match status" value="1"/>
</dbReference>
<keyword evidence="2" id="KW-0812">Transmembrane</keyword>
<reference evidence="4 5" key="1">
    <citation type="submission" date="2020-08" db="EMBL/GenBank/DDBJ databases">
        <authorList>
            <person name="Liu C."/>
            <person name="Sun Q."/>
        </authorList>
    </citation>
    <scope>NUCLEOTIDE SEQUENCE [LARGE SCALE GENOMIC DNA]</scope>
    <source>
        <strain evidence="4 5">NSJ-61</strain>
    </source>
</reference>
<feature type="transmembrane region" description="Helical" evidence="2">
    <location>
        <begin position="121"/>
        <end position="146"/>
    </location>
</feature>
<dbReference type="PANTHER" id="PTHR46558:SF4">
    <property type="entry name" value="DNA-BIDING PHAGE PROTEIN"/>
    <property type="match status" value="1"/>
</dbReference>
<feature type="transmembrane region" description="Helical" evidence="2">
    <location>
        <begin position="92"/>
        <end position="115"/>
    </location>
</feature>
<keyword evidence="2" id="KW-1133">Transmembrane helix</keyword>
<evidence type="ECO:0000256" key="1">
    <source>
        <dbReference type="ARBA" id="ARBA00023125"/>
    </source>
</evidence>
<dbReference type="Pfam" id="PF01381">
    <property type="entry name" value="HTH_3"/>
    <property type="match status" value="1"/>
</dbReference>
<dbReference type="SUPFAM" id="SSF47413">
    <property type="entry name" value="lambda repressor-like DNA-binding domains"/>
    <property type="match status" value="1"/>
</dbReference>
<feature type="domain" description="HTH cro/C1-type" evidence="3">
    <location>
        <begin position="14"/>
        <end position="68"/>
    </location>
</feature>
<keyword evidence="2" id="KW-0472">Membrane</keyword>
<protein>
    <submittedName>
        <fullName evidence="4">Helix-turn-helix domain-containing protein</fullName>
    </submittedName>
</protein>
<dbReference type="KEGG" id="ehn:H9Q80_11700"/>
<dbReference type="CDD" id="cd00093">
    <property type="entry name" value="HTH_XRE"/>
    <property type="match status" value="1"/>
</dbReference>
<keyword evidence="5" id="KW-1185">Reference proteome</keyword>
<evidence type="ECO:0000313" key="5">
    <source>
        <dbReference type="Proteomes" id="UP000515856"/>
    </source>
</evidence>
<accession>A0A7G9GJG1</accession>
<dbReference type="InterPro" id="IPR001387">
    <property type="entry name" value="Cro/C1-type_HTH"/>
</dbReference>
<dbReference type="AlphaFoldDB" id="A0A7G9GJG1"/>
<dbReference type="Gene3D" id="1.10.260.40">
    <property type="entry name" value="lambda repressor-like DNA-binding domains"/>
    <property type="match status" value="1"/>
</dbReference>
<dbReference type="GO" id="GO:0003677">
    <property type="term" value="F:DNA binding"/>
    <property type="evidence" value="ECO:0007669"/>
    <property type="project" value="UniProtKB-KW"/>
</dbReference>
<dbReference type="RefSeq" id="WP_117453307.1">
    <property type="nucleotide sequence ID" value="NZ_CP060636.1"/>
</dbReference>